<evidence type="ECO:0000313" key="4">
    <source>
        <dbReference type="EMBL" id="MBB4687884.1"/>
    </source>
</evidence>
<name>A0A840J3K5_9PSEU</name>
<dbReference type="PROSITE" id="PS50977">
    <property type="entry name" value="HTH_TETR_2"/>
    <property type="match status" value="1"/>
</dbReference>
<dbReference type="Proteomes" id="UP000581769">
    <property type="component" value="Unassembled WGS sequence"/>
</dbReference>
<dbReference type="AlphaFoldDB" id="A0A840J3K5"/>
<dbReference type="SUPFAM" id="SSF48498">
    <property type="entry name" value="Tetracyclin repressor-like, C-terminal domain"/>
    <property type="match status" value="1"/>
</dbReference>
<dbReference type="PANTHER" id="PTHR30055:SF184">
    <property type="entry name" value="HTH-TYPE TRANSCRIPTIONAL REGULATOR ETHR"/>
    <property type="match status" value="1"/>
</dbReference>
<dbReference type="RefSeq" id="WP_184782664.1">
    <property type="nucleotide sequence ID" value="NZ_JACHMG010000001.1"/>
</dbReference>
<accession>A0A840J3K5</accession>
<dbReference type="Pfam" id="PF21313">
    <property type="entry name" value="EthR_C"/>
    <property type="match status" value="1"/>
</dbReference>
<evidence type="ECO:0000313" key="5">
    <source>
        <dbReference type="Proteomes" id="UP000581769"/>
    </source>
</evidence>
<keyword evidence="1 2" id="KW-0238">DNA-binding</keyword>
<dbReference type="SUPFAM" id="SSF46689">
    <property type="entry name" value="Homeodomain-like"/>
    <property type="match status" value="1"/>
</dbReference>
<comment type="caution">
    <text evidence="4">The sequence shown here is derived from an EMBL/GenBank/DDBJ whole genome shotgun (WGS) entry which is preliminary data.</text>
</comment>
<proteinExistence type="predicted"/>
<dbReference type="InterPro" id="IPR001647">
    <property type="entry name" value="HTH_TetR"/>
</dbReference>
<gene>
    <name evidence="4" type="ORF">BJY18_005369</name>
</gene>
<feature type="domain" description="HTH tetR-type" evidence="3">
    <location>
        <begin position="17"/>
        <end position="77"/>
    </location>
</feature>
<dbReference type="InterPro" id="IPR023772">
    <property type="entry name" value="DNA-bd_HTH_TetR-type_CS"/>
</dbReference>
<dbReference type="InterPro" id="IPR049397">
    <property type="entry name" value="EthR_C"/>
</dbReference>
<reference evidence="4 5" key="1">
    <citation type="submission" date="2020-08" db="EMBL/GenBank/DDBJ databases">
        <title>Sequencing the genomes of 1000 actinobacteria strains.</title>
        <authorList>
            <person name="Klenk H.-P."/>
        </authorList>
    </citation>
    <scope>NUCLEOTIDE SEQUENCE [LARGE SCALE GENOMIC DNA]</scope>
    <source>
        <strain evidence="4 5">DSM 45859</strain>
    </source>
</reference>
<dbReference type="Pfam" id="PF00440">
    <property type="entry name" value="TetR_N"/>
    <property type="match status" value="1"/>
</dbReference>
<evidence type="ECO:0000256" key="2">
    <source>
        <dbReference type="PROSITE-ProRule" id="PRU00335"/>
    </source>
</evidence>
<dbReference type="PANTHER" id="PTHR30055">
    <property type="entry name" value="HTH-TYPE TRANSCRIPTIONAL REGULATOR RUTR"/>
    <property type="match status" value="1"/>
</dbReference>
<evidence type="ECO:0000256" key="1">
    <source>
        <dbReference type="ARBA" id="ARBA00023125"/>
    </source>
</evidence>
<organism evidence="4 5">
    <name type="scientific">Amycolatopsis jiangsuensis</name>
    <dbReference type="NCBI Taxonomy" id="1181879"/>
    <lineage>
        <taxon>Bacteria</taxon>
        <taxon>Bacillati</taxon>
        <taxon>Actinomycetota</taxon>
        <taxon>Actinomycetes</taxon>
        <taxon>Pseudonocardiales</taxon>
        <taxon>Pseudonocardiaceae</taxon>
        <taxon>Amycolatopsis</taxon>
    </lineage>
</organism>
<dbReference type="GO" id="GO:0000976">
    <property type="term" value="F:transcription cis-regulatory region binding"/>
    <property type="evidence" value="ECO:0007669"/>
    <property type="project" value="TreeGrafter"/>
</dbReference>
<feature type="DNA-binding region" description="H-T-H motif" evidence="2">
    <location>
        <begin position="40"/>
        <end position="59"/>
    </location>
</feature>
<dbReference type="GO" id="GO:0003700">
    <property type="term" value="F:DNA-binding transcription factor activity"/>
    <property type="evidence" value="ECO:0007669"/>
    <property type="project" value="TreeGrafter"/>
</dbReference>
<dbReference type="EMBL" id="JACHMG010000001">
    <property type="protein sequence ID" value="MBB4687884.1"/>
    <property type="molecule type" value="Genomic_DNA"/>
</dbReference>
<dbReference type="InterPro" id="IPR050109">
    <property type="entry name" value="HTH-type_TetR-like_transc_reg"/>
</dbReference>
<dbReference type="Gene3D" id="1.10.357.10">
    <property type="entry name" value="Tetracycline Repressor, domain 2"/>
    <property type="match status" value="1"/>
</dbReference>
<sequence length="205" mass="21447">MGEERRGSRRRAPTKGDLRERAILDAAEQQLDSEGSEGMTVATIAQAAGITRAALYFYFGSKNEVVAALVERTVTTLRAEIGAADVAGAAAAGDAVRQGLAQTARLWREHGTVMRTAVELSPTVPAIDAAWRSAVLALVDTFRAVAERAGVPAGTGPRDAAAVVAALVWMTERSFYQAIVTGGELDEAAATLSHVWLAALGITAD</sequence>
<keyword evidence="5" id="KW-1185">Reference proteome</keyword>
<dbReference type="PRINTS" id="PR00455">
    <property type="entry name" value="HTHTETR"/>
</dbReference>
<dbReference type="InterPro" id="IPR036271">
    <property type="entry name" value="Tet_transcr_reg_TetR-rel_C_sf"/>
</dbReference>
<dbReference type="InterPro" id="IPR009057">
    <property type="entry name" value="Homeodomain-like_sf"/>
</dbReference>
<protein>
    <submittedName>
        <fullName evidence="4">AcrR family transcriptional regulator</fullName>
    </submittedName>
</protein>
<dbReference type="Gene3D" id="1.10.10.60">
    <property type="entry name" value="Homeodomain-like"/>
    <property type="match status" value="1"/>
</dbReference>
<evidence type="ECO:0000259" key="3">
    <source>
        <dbReference type="PROSITE" id="PS50977"/>
    </source>
</evidence>
<dbReference type="PROSITE" id="PS01081">
    <property type="entry name" value="HTH_TETR_1"/>
    <property type="match status" value="1"/>
</dbReference>